<evidence type="ECO:0000256" key="4">
    <source>
        <dbReference type="ARBA" id="ARBA00022692"/>
    </source>
</evidence>
<dbReference type="EMBL" id="CP002355">
    <property type="protein sequence ID" value="ADR32960.1"/>
    <property type="molecule type" value="Genomic_DNA"/>
</dbReference>
<dbReference type="Pfam" id="PF19300">
    <property type="entry name" value="BPD_transp_1_N"/>
    <property type="match status" value="1"/>
</dbReference>
<sequence length="328" mass="36317">MYLSLFRYNHFMKYFFHSLLYTFLMLFLISVLSFGAIHMAPNSFMGGELNPNMTPEAISQLRAVYGLDKPLLKQYADWVDNLVTLNFGISFVSGAQVSNVVADRLPVTLWMNMIALTLTFVLSLGMGIKAALSYGKKTDTIISQFSLLSFAMPSYYLALVAMMVLSVALGWFPIAGIHSLEPPEGIGYYSDMAWHLTLPIAVMVFVGVGSLALYIRSLTIEILKSDYIYFARSRGIGEGKIIRYYILPNLLPPIVTMLGLSLPGLIGGSVILESIFGIEGMGQLFYLSAMSRDYPVIMGILMMSAFLALIGNQIADAVLLKLNPFVKR</sequence>
<dbReference type="PANTHER" id="PTHR43163:SF6">
    <property type="entry name" value="DIPEPTIDE TRANSPORT SYSTEM PERMEASE PROTEIN DPPB-RELATED"/>
    <property type="match status" value="1"/>
</dbReference>
<dbReference type="HOGENOM" id="CLU_036879_1_1_7"/>
<dbReference type="InterPro" id="IPR035906">
    <property type="entry name" value="MetI-like_sf"/>
</dbReference>
<gene>
    <name evidence="9" type="ordered locus">Sulku_0293</name>
</gene>
<dbReference type="KEGG" id="sku:Sulku_0293"/>
<name>E4TYI3_SULKY</name>
<dbReference type="Gene3D" id="1.10.3720.10">
    <property type="entry name" value="MetI-like"/>
    <property type="match status" value="1"/>
</dbReference>
<dbReference type="CDD" id="cd06261">
    <property type="entry name" value="TM_PBP2"/>
    <property type="match status" value="1"/>
</dbReference>
<feature type="transmembrane region" description="Helical" evidence="7">
    <location>
        <begin position="153"/>
        <end position="172"/>
    </location>
</feature>
<protein>
    <submittedName>
        <fullName evidence="9">Binding-protein-dependent transport systems inner membrane component</fullName>
    </submittedName>
</protein>
<dbReference type="PANTHER" id="PTHR43163">
    <property type="entry name" value="DIPEPTIDE TRANSPORT SYSTEM PERMEASE PROTEIN DPPB-RELATED"/>
    <property type="match status" value="1"/>
</dbReference>
<dbReference type="PROSITE" id="PS50928">
    <property type="entry name" value="ABC_TM1"/>
    <property type="match status" value="1"/>
</dbReference>
<dbReference type="AlphaFoldDB" id="E4TYI3"/>
<keyword evidence="6 7" id="KW-0472">Membrane</keyword>
<dbReference type="InterPro" id="IPR000515">
    <property type="entry name" value="MetI-like"/>
</dbReference>
<evidence type="ECO:0000256" key="6">
    <source>
        <dbReference type="ARBA" id="ARBA00023136"/>
    </source>
</evidence>
<feature type="transmembrane region" description="Helical" evidence="7">
    <location>
        <begin position="20"/>
        <end position="40"/>
    </location>
</feature>
<evidence type="ECO:0000259" key="8">
    <source>
        <dbReference type="PROSITE" id="PS50928"/>
    </source>
</evidence>
<dbReference type="GO" id="GO:0055085">
    <property type="term" value="P:transmembrane transport"/>
    <property type="evidence" value="ECO:0007669"/>
    <property type="project" value="InterPro"/>
</dbReference>
<keyword evidence="10" id="KW-1185">Reference proteome</keyword>
<comment type="subcellular location">
    <subcellularLocation>
        <location evidence="1 7">Cell membrane</location>
        <topology evidence="1 7">Multi-pass membrane protein</topology>
    </subcellularLocation>
</comment>
<feature type="transmembrane region" description="Helical" evidence="7">
    <location>
        <begin position="192"/>
        <end position="215"/>
    </location>
</feature>
<dbReference type="GO" id="GO:0005886">
    <property type="term" value="C:plasma membrane"/>
    <property type="evidence" value="ECO:0007669"/>
    <property type="project" value="UniProtKB-SubCell"/>
</dbReference>
<evidence type="ECO:0000313" key="9">
    <source>
        <dbReference type="EMBL" id="ADR32960.1"/>
    </source>
</evidence>
<evidence type="ECO:0000256" key="2">
    <source>
        <dbReference type="ARBA" id="ARBA00022448"/>
    </source>
</evidence>
<keyword evidence="3" id="KW-1003">Cell membrane</keyword>
<dbReference type="Proteomes" id="UP000008721">
    <property type="component" value="Chromosome"/>
</dbReference>
<dbReference type="Pfam" id="PF00528">
    <property type="entry name" value="BPD_transp_1"/>
    <property type="match status" value="1"/>
</dbReference>
<keyword evidence="5 7" id="KW-1133">Transmembrane helix</keyword>
<feature type="transmembrane region" description="Helical" evidence="7">
    <location>
        <begin position="109"/>
        <end position="132"/>
    </location>
</feature>
<keyword evidence="2 7" id="KW-0813">Transport</keyword>
<dbReference type="STRING" id="709032.Sulku_0293"/>
<feature type="transmembrane region" description="Helical" evidence="7">
    <location>
        <begin position="296"/>
        <end position="320"/>
    </location>
</feature>
<evidence type="ECO:0000256" key="7">
    <source>
        <dbReference type="RuleBase" id="RU363032"/>
    </source>
</evidence>
<evidence type="ECO:0000256" key="5">
    <source>
        <dbReference type="ARBA" id="ARBA00022989"/>
    </source>
</evidence>
<comment type="similarity">
    <text evidence="7">Belongs to the binding-protein-dependent transport system permease family.</text>
</comment>
<dbReference type="InterPro" id="IPR045621">
    <property type="entry name" value="BPD_transp_1_N"/>
</dbReference>
<evidence type="ECO:0000313" key="10">
    <source>
        <dbReference type="Proteomes" id="UP000008721"/>
    </source>
</evidence>
<accession>E4TYI3</accession>
<feature type="transmembrane region" description="Helical" evidence="7">
    <location>
        <begin position="250"/>
        <end position="276"/>
    </location>
</feature>
<organism evidence="9 10">
    <name type="scientific">Sulfuricurvum kujiense (strain ATCC BAA-921 / DSM 16994 / JCM 11577 / YK-1)</name>
    <dbReference type="NCBI Taxonomy" id="709032"/>
    <lineage>
        <taxon>Bacteria</taxon>
        <taxon>Pseudomonadati</taxon>
        <taxon>Campylobacterota</taxon>
        <taxon>Epsilonproteobacteria</taxon>
        <taxon>Campylobacterales</taxon>
        <taxon>Sulfurimonadaceae</taxon>
        <taxon>Sulfuricurvum</taxon>
    </lineage>
</organism>
<feature type="domain" description="ABC transmembrane type-1" evidence="8">
    <location>
        <begin position="105"/>
        <end position="315"/>
    </location>
</feature>
<evidence type="ECO:0000256" key="3">
    <source>
        <dbReference type="ARBA" id="ARBA00022475"/>
    </source>
</evidence>
<proteinExistence type="inferred from homology"/>
<evidence type="ECO:0000256" key="1">
    <source>
        <dbReference type="ARBA" id="ARBA00004651"/>
    </source>
</evidence>
<reference evidence="9 10" key="1">
    <citation type="journal article" date="2012" name="Stand. Genomic Sci.">
        <title>Complete genome sequence of the sulfur compounds oxidizing chemolithoautotroph Sulfuricurvum kujiense type strain (YK-1(T)).</title>
        <authorList>
            <person name="Han C."/>
            <person name="Kotsyurbenko O."/>
            <person name="Chertkov O."/>
            <person name="Held B."/>
            <person name="Lapidus A."/>
            <person name="Nolan M."/>
            <person name="Lucas S."/>
            <person name="Hammon N."/>
            <person name="Deshpande S."/>
            <person name="Cheng J.F."/>
            <person name="Tapia R."/>
            <person name="Goodwin L.A."/>
            <person name="Pitluck S."/>
            <person name="Liolios K."/>
            <person name="Pagani I."/>
            <person name="Ivanova N."/>
            <person name="Mavromatis K."/>
            <person name="Mikhailova N."/>
            <person name="Pati A."/>
            <person name="Chen A."/>
            <person name="Palaniappan K."/>
            <person name="Land M."/>
            <person name="Hauser L."/>
            <person name="Chang Y.J."/>
            <person name="Jeffries C.D."/>
            <person name="Brambilla E.M."/>
            <person name="Rohde M."/>
            <person name="Spring S."/>
            <person name="Sikorski J."/>
            <person name="Goker M."/>
            <person name="Woyke T."/>
            <person name="Bristow J."/>
            <person name="Eisen J.A."/>
            <person name="Markowitz V."/>
            <person name="Hugenholtz P."/>
            <person name="Kyrpides N.C."/>
            <person name="Klenk H.P."/>
            <person name="Detter J.C."/>
        </authorList>
    </citation>
    <scope>NUCLEOTIDE SEQUENCE [LARGE SCALE GENOMIC DNA]</scope>
    <source>
        <strain evidence="10">ATCC BAA-921 / DSM 16994 / JCM 11577 / YK-1</strain>
    </source>
</reference>
<dbReference type="SUPFAM" id="SSF161098">
    <property type="entry name" value="MetI-like"/>
    <property type="match status" value="1"/>
</dbReference>
<dbReference type="eggNOG" id="COG0601">
    <property type="taxonomic scope" value="Bacteria"/>
</dbReference>
<keyword evidence="4 7" id="KW-0812">Transmembrane</keyword>